<reference evidence="3" key="1">
    <citation type="journal article" date="2022" name="Genome Biol. Evol.">
        <title>A New Gene Family Diagnostic for Intracellular Biomineralization of Amorphous Ca Carbonates by Cyanobacteria.</title>
        <authorList>
            <person name="Benzerara K."/>
            <person name="Duprat E."/>
            <person name="Bitard-Feildel T."/>
            <person name="Caumes G."/>
            <person name="Cassier-Chauvat C."/>
            <person name="Chauvat F."/>
            <person name="Dezi M."/>
            <person name="Diop S.I."/>
            <person name="Gaschignard G."/>
            <person name="Gorgen S."/>
            <person name="Gugger M."/>
            <person name="Lopez-Garcia P."/>
            <person name="Millet M."/>
            <person name="Skouri-Panet F."/>
            <person name="Moreira D."/>
            <person name="Callebaut I."/>
        </authorList>
    </citation>
    <scope>NUCLEOTIDE SEQUENCE</scope>
    <source>
        <strain evidence="3">G9</strain>
    </source>
</reference>
<proteinExistence type="inferred from homology"/>
<dbReference type="InterPro" id="IPR006015">
    <property type="entry name" value="Universal_stress_UspA"/>
</dbReference>
<evidence type="ECO:0000313" key="3">
    <source>
        <dbReference type="EMBL" id="MDG2991575.1"/>
    </source>
</evidence>
<evidence type="ECO:0000256" key="1">
    <source>
        <dbReference type="ARBA" id="ARBA00008791"/>
    </source>
</evidence>
<dbReference type="SUPFAM" id="SSF52402">
    <property type="entry name" value="Adenine nucleotide alpha hydrolases-like"/>
    <property type="match status" value="1"/>
</dbReference>
<gene>
    <name evidence="3" type="ORF">L3556_11630</name>
</gene>
<dbReference type="EMBL" id="JAKKUT010000002">
    <property type="protein sequence ID" value="MDG2991575.1"/>
    <property type="molecule type" value="Genomic_DNA"/>
</dbReference>
<dbReference type="Gene3D" id="3.40.50.620">
    <property type="entry name" value="HUPs"/>
    <property type="match status" value="1"/>
</dbReference>
<dbReference type="InterPro" id="IPR014729">
    <property type="entry name" value="Rossmann-like_a/b/a_fold"/>
</dbReference>
<sequence>MFQRILAAVDGTELGEQVFKEALSLAKANQGTLMLIHVLSPMNESYPDPIFTSPVATGVYMGLHEEVMKVYTEQWESFEQRGLDMLRNLTQLSMDQGVATEFTQALGDPGRAICNLAKDWPSDLIVIGRRGLKGLSELFLGSVSNYVLHHAHCSVLTIQGIGTEPDQ</sequence>
<organism evidence="3 4">
    <name type="scientific">Candidatus Synechococcus calcipolaris G9</name>
    <dbReference type="NCBI Taxonomy" id="1497997"/>
    <lineage>
        <taxon>Bacteria</taxon>
        <taxon>Bacillati</taxon>
        <taxon>Cyanobacteriota</taxon>
        <taxon>Cyanophyceae</taxon>
        <taxon>Synechococcales</taxon>
        <taxon>Synechococcaceae</taxon>
        <taxon>Synechococcus</taxon>
    </lineage>
</organism>
<comment type="caution">
    <text evidence="3">The sequence shown here is derived from an EMBL/GenBank/DDBJ whole genome shotgun (WGS) entry which is preliminary data.</text>
</comment>
<protein>
    <submittedName>
        <fullName evidence="3">Universal stress protein</fullName>
    </submittedName>
</protein>
<dbReference type="CDD" id="cd00293">
    <property type="entry name" value="USP-like"/>
    <property type="match status" value="1"/>
</dbReference>
<comment type="similarity">
    <text evidence="1">Belongs to the universal stress protein A family.</text>
</comment>
<feature type="domain" description="UspA" evidence="2">
    <location>
        <begin position="1"/>
        <end position="158"/>
    </location>
</feature>
<accession>A0ABT6F141</accession>
<dbReference type="Pfam" id="PF00582">
    <property type="entry name" value="Usp"/>
    <property type="match status" value="1"/>
</dbReference>
<dbReference type="PANTHER" id="PTHR46268">
    <property type="entry name" value="STRESS RESPONSE PROTEIN NHAX"/>
    <property type="match status" value="1"/>
</dbReference>
<dbReference type="RefSeq" id="WP_277867438.1">
    <property type="nucleotide sequence ID" value="NZ_JAKKUT010000002.1"/>
</dbReference>
<dbReference type="PRINTS" id="PR01438">
    <property type="entry name" value="UNVRSLSTRESS"/>
</dbReference>
<name>A0ABT6F141_9SYNE</name>
<evidence type="ECO:0000313" key="4">
    <source>
        <dbReference type="Proteomes" id="UP001154265"/>
    </source>
</evidence>
<dbReference type="InterPro" id="IPR006016">
    <property type="entry name" value="UspA"/>
</dbReference>
<keyword evidence="4" id="KW-1185">Reference proteome</keyword>
<dbReference type="PANTHER" id="PTHR46268:SF8">
    <property type="entry name" value="UNIVERSAL STRESS PROTEIN SLL1388"/>
    <property type="match status" value="1"/>
</dbReference>
<reference evidence="3" key="2">
    <citation type="submission" date="2022-01" db="EMBL/GenBank/DDBJ databases">
        <authorList>
            <person name="Zivanovic Y."/>
            <person name="Moreira D."/>
            <person name="Lopez-Garcia P."/>
        </authorList>
    </citation>
    <scope>NUCLEOTIDE SEQUENCE</scope>
    <source>
        <strain evidence="3">G9</strain>
    </source>
</reference>
<dbReference type="Proteomes" id="UP001154265">
    <property type="component" value="Unassembled WGS sequence"/>
</dbReference>
<evidence type="ECO:0000259" key="2">
    <source>
        <dbReference type="Pfam" id="PF00582"/>
    </source>
</evidence>